<accession>A7TH78</accession>
<dbReference type="GO" id="GO:0008094">
    <property type="term" value="F:ATP-dependent activity, acting on DNA"/>
    <property type="evidence" value="ECO:0007669"/>
    <property type="project" value="EnsemblFungi"/>
</dbReference>
<sequence length="573" mass="64361">MYRSRNRGRANGSEGIKGPNSALTQFLQEEGISAELIRQRWLENQVTGETDISTKESSSSVDVKTLDKSIKEEEEEEDRNSVNLESESSDDEGSSSRRRKFKTIDSDEEEYVEDSGTEVSITNNIQRKSSRLNPDHPSAKKKTKEILQSRKRKRNRAADLLNRKTVRLPRLQSLCIHKISENIKRLQSEDSGTTRGDLSSTIYSKLRKVLGGISTNNLENLSKALSKNRALDDNTLQLFLKTELTSLTFHDCSKLSFEGYKSLAIFSPHLKELSLQMCGQLNNESLLYIAEKLPHLVSLKLDGPFLINEATWEEFFGIMKGRLKEFHISNTHRFNDSSLSCLLRNCGSSLESLGLSRLDCVFNYSLIPQYLNNPAFHTISIQYPYNEEDVNDEVVINILGQVGANIRTLTLDGCQGLTDSMLINGMSAFLSDNKNLENISLSELDQITSDGLIYFLSQTPMPNLKSCSFAKCLNIGNPAVAELFANEAKDSLIYLNLNSMKELTSELFEIMFCPNLEHLDVSFVRCINDESVKIIGNQNPKLKIMDIFGDNLVTSNATIRDGLTVIGRQSDSI</sequence>
<dbReference type="PANTHER" id="PTHR13318">
    <property type="entry name" value="PARTNER OF PAIRED, ISOFORM B-RELATED"/>
    <property type="match status" value="1"/>
</dbReference>
<dbReference type="RefSeq" id="XP_001646217.1">
    <property type="nucleotide sequence ID" value="XM_001646167.1"/>
</dbReference>
<feature type="compositionally biased region" description="Acidic residues" evidence="1">
    <location>
        <begin position="106"/>
        <end position="116"/>
    </location>
</feature>
<dbReference type="InParanoid" id="A7TH78"/>
<evidence type="ECO:0000313" key="2">
    <source>
        <dbReference type="EMBL" id="EDO18359.1"/>
    </source>
</evidence>
<dbReference type="GO" id="GO:0000715">
    <property type="term" value="P:nucleotide-excision repair, DNA damage recognition"/>
    <property type="evidence" value="ECO:0007669"/>
    <property type="project" value="EnsemblFungi"/>
</dbReference>
<dbReference type="GeneID" id="5546642"/>
<dbReference type="GO" id="GO:0009411">
    <property type="term" value="P:response to UV"/>
    <property type="evidence" value="ECO:0007669"/>
    <property type="project" value="EnsemblFungi"/>
</dbReference>
<feature type="region of interest" description="Disordered" evidence="1">
    <location>
        <begin position="1"/>
        <end position="22"/>
    </location>
</feature>
<dbReference type="PhylomeDB" id="A7TH78"/>
<dbReference type="InterPro" id="IPR006553">
    <property type="entry name" value="Leu-rich_rpt_Cys-con_subtyp"/>
</dbReference>
<evidence type="ECO:0000313" key="3">
    <source>
        <dbReference type="Proteomes" id="UP000000267"/>
    </source>
</evidence>
<dbReference type="FunCoup" id="A7TH78">
    <property type="interactions" value="54"/>
</dbReference>
<evidence type="ECO:0000256" key="1">
    <source>
        <dbReference type="SAM" id="MobiDB-lite"/>
    </source>
</evidence>
<dbReference type="AlphaFoldDB" id="A7TH78"/>
<evidence type="ECO:0008006" key="4">
    <source>
        <dbReference type="Google" id="ProtNLM"/>
    </source>
</evidence>
<dbReference type="STRING" id="436907.A7TH78"/>
<dbReference type="eggNOG" id="KOG1947">
    <property type="taxonomic scope" value="Eukaryota"/>
</dbReference>
<dbReference type="OMA" id="MCGQLNN"/>
<dbReference type="OrthoDB" id="1924287at2759"/>
<feature type="compositionally biased region" description="Basic and acidic residues" evidence="1">
    <location>
        <begin position="133"/>
        <end position="148"/>
    </location>
</feature>
<dbReference type="KEGG" id="vpo:Kpol_1013p30"/>
<dbReference type="SMART" id="SM00367">
    <property type="entry name" value="LRR_CC"/>
    <property type="match status" value="6"/>
</dbReference>
<dbReference type="InterPro" id="IPR032675">
    <property type="entry name" value="LRR_dom_sf"/>
</dbReference>
<dbReference type="SUPFAM" id="SSF52047">
    <property type="entry name" value="RNI-like"/>
    <property type="match status" value="1"/>
</dbReference>
<organism evidence="3">
    <name type="scientific">Vanderwaltozyma polyspora (strain ATCC 22028 / DSM 70294 / BCRC 21397 / CBS 2163 / NBRC 10782 / NRRL Y-8283 / UCD 57-17)</name>
    <name type="common">Kluyveromyces polysporus</name>
    <dbReference type="NCBI Taxonomy" id="436907"/>
    <lineage>
        <taxon>Eukaryota</taxon>
        <taxon>Fungi</taxon>
        <taxon>Dikarya</taxon>
        <taxon>Ascomycota</taxon>
        <taxon>Saccharomycotina</taxon>
        <taxon>Saccharomycetes</taxon>
        <taxon>Saccharomycetales</taxon>
        <taxon>Saccharomycetaceae</taxon>
        <taxon>Vanderwaltozyma</taxon>
    </lineage>
</organism>
<name>A7TH78_VANPO</name>
<dbReference type="GO" id="GO:0031146">
    <property type="term" value="P:SCF-dependent proteasomal ubiquitin-dependent protein catabolic process"/>
    <property type="evidence" value="ECO:0007669"/>
    <property type="project" value="TreeGrafter"/>
</dbReference>
<dbReference type="GO" id="GO:0003684">
    <property type="term" value="F:damaged DNA binding"/>
    <property type="evidence" value="ECO:0007669"/>
    <property type="project" value="EnsemblFungi"/>
</dbReference>
<dbReference type="GO" id="GO:0070911">
    <property type="term" value="P:global genome nucleotide-excision repair"/>
    <property type="evidence" value="ECO:0007669"/>
    <property type="project" value="EnsemblFungi"/>
</dbReference>
<feature type="region of interest" description="Disordered" evidence="1">
    <location>
        <begin position="45"/>
        <end position="160"/>
    </location>
</feature>
<dbReference type="GO" id="GO:0000113">
    <property type="term" value="C:nucleotide-excision repair factor 4 complex"/>
    <property type="evidence" value="ECO:0007669"/>
    <property type="project" value="EnsemblFungi"/>
</dbReference>
<feature type="compositionally biased region" description="Polar residues" evidence="1">
    <location>
        <begin position="117"/>
        <end position="127"/>
    </location>
</feature>
<dbReference type="Proteomes" id="UP000000267">
    <property type="component" value="Unassembled WGS sequence"/>
</dbReference>
<dbReference type="GO" id="GO:0031463">
    <property type="term" value="C:Cul3-RING ubiquitin ligase complex"/>
    <property type="evidence" value="ECO:0007669"/>
    <property type="project" value="EnsemblFungi"/>
</dbReference>
<dbReference type="EMBL" id="DS480390">
    <property type="protein sequence ID" value="EDO18359.1"/>
    <property type="molecule type" value="Genomic_DNA"/>
</dbReference>
<keyword evidence="3" id="KW-1185">Reference proteome</keyword>
<reference evidence="2 3" key="1">
    <citation type="journal article" date="2007" name="Proc. Natl. Acad. Sci. U.S.A.">
        <title>Independent sorting-out of thousands of duplicated gene pairs in two yeast species descended from a whole-genome duplication.</title>
        <authorList>
            <person name="Scannell D.R."/>
            <person name="Frank A.C."/>
            <person name="Conant G.C."/>
            <person name="Byrne K.P."/>
            <person name="Woolfit M."/>
            <person name="Wolfe K.H."/>
        </authorList>
    </citation>
    <scope>NUCLEOTIDE SEQUENCE [LARGE SCALE GENOMIC DNA]</scope>
    <source>
        <strain evidence="3">ATCC 22028 / DSM 70294 / BCRC 21397 / CBS 2163 / NBRC 10782 / NRRL Y-8283 / UCD 57-17</strain>
    </source>
</reference>
<feature type="compositionally biased region" description="Polar residues" evidence="1">
    <location>
        <begin position="45"/>
        <end position="62"/>
    </location>
</feature>
<dbReference type="GO" id="GO:0004842">
    <property type="term" value="F:ubiquitin-protein transferase activity"/>
    <property type="evidence" value="ECO:0007669"/>
    <property type="project" value="EnsemblFungi"/>
</dbReference>
<protein>
    <recommendedName>
        <fullName evidence="4">DNA repair protein RAD7</fullName>
    </recommendedName>
</protein>
<gene>
    <name evidence="2" type="ORF">Kpol_1013p30</name>
</gene>
<proteinExistence type="predicted"/>
<dbReference type="Gene3D" id="3.80.10.10">
    <property type="entry name" value="Ribonuclease Inhibitor"/>
    <property type="match status" value="2"/>
</dbReference>
<dbReference type="GO" id="GO:0008104">
    <property type="term" value="P:intracellular protein localization"/>
    <property type="evidence" value="ECO:0007669"/>
    <property type="project" value="EnsemblFungi"/>
</dbReference>
<dbReference type="HOGENOM" id="CLU_006598_2_1_1"/>
<dbReference type="GO" id="GO:0019005">
    <property type="term" value="C:SCF ubiquitin ligase complex"/>
    <property type="evidence" value="ECO:0007669"/>
    <property type="project" value="TreeGrafter"/>
</dbReference>